<name>A0A2P8AJ84_9PEZI</name>
<dbReference type="OrthoDB" id="160405at2759"/>
<comment type="caution">
    <text evidence="7">The sequence shown here is derived from an EMBL/GenBank/DDBJ whole genome shotgun (WGS) entry which is preliminary data.</text>
</comment>
<evidence type="ECO:0000313" key="8">
    <source>
        <dbReference type="Proteomes" id="UP000243723"/>
    </source>
</evidence>
<evidence type="ECO:0000256" key="5">
    <source>
        <dbReference type="ARBA" id="ARBA00023329"/>
    </source>
</evidence>
<feature type="transmembrane region" description="Helical" evidence="6">
    <location>
        <begin position="34"/>
        <end position="55"/>
    </location>
</feature>
<comment type="subcellular location">
    <subcellularLocation>
        <location evidence="6">Endoplasmic reticulum membrane</location>
        <topology evidence="6">Multi-pass membrane protein</topology>
    </subcellularLocation>
    <subcellularLocation>
        <location evidence="6">Endoplasmic reticulum-Golgi intermediate compartment membrane</location>
        <topology evidence="6">Multi-pass membrane protein</topology>
    </subcellularLocation>
    <subcellularLocation>
        <location evidence="6">Cytoplasmic vesicle</location>
        <location evidence="6">COPII-coated vesicle membrane</location>
        <topology evidence="6">Multi-pass membrane protein</topology>
    </subcellularLocation>
</comment>
<organism evidence="7 8">
    <name type="scientific">Elsinoe australis</name>
    <dbReference type="NCBI Taxonomy" id="40998"/>
    <lineage>
        <taxon>Eukaryota</taxon>
        <taxon>Fungi</taxon>
        <taxon>Dikarya</taxon>
        <taxon>Ascomycota</taxon>
        <taxon>Pezizomycotina</taxon>
        <taxon>Dothideomycetes</taxon>
        <taxon>Dothideomycetidae</taxon>
        <taxon>Myriangiales</taxon>
        <taxon>Elsinoaceae</taxon>
        <taxon>Elsinoe</taxon>
    </lineage>
</organism>
<evidence type="ECO:0000256" key="2">
    <source>
        <dbReference type="ARBA" id="ARBA00022824"/>
    </source>
</evidence>
<keyword evidence="8" id="KW-1185">Reference proteome</keyword>
<dbReference type="GO" id="GO:0012507">
    <property type="term" value="C:ER to Golgi transport vesicle membrane"/>
    <property type="evidence" value="ECO:0007669"/>
    <property type="project" value="UniProtKB-SubCell"/>
</dbReference>
<dbReference type="EMBL" id="NHZQ01000003">
    <property type="protein sequence ID" value="PSK60535.1"/>
    <property type="molecule type" value="Genomic_DNA"/>
</dbReference>
<protein>
    <submittedName>
        <fullName evidence="7">Uncharacterized protein</fullName>
    </submittedName>
</protein>
<keyword evidence="1 6" id="KW-0812">Transmembrane</keyword>
<dbReference type="HAMAP" id="MF_03058">
    <property type="entry name" value="VMA21"/>
    <property type="match status" value="1"/>
</dbReference>
<gene>
    <name evidence="7" type="ORF">B9Z65_685</name>
</gene>
<comment type="similarity">
    <text evidence="6">Belongs to the VMA21 family.</text>
</comment>
<keyword evidence="3 6" id="KW-1133">Transmembrane helix</keyword>
<keyword evidence="4 6" id="KW-0472">Membrane</keyword>
<reference evidence="7 8" key="1">
    <citation type="submission" date="2017-05" db="EMBL/GenBank/DDBJ databases">
        <title>Draft genome sequence of Elsinoe australis.</title>
        <authorList>
            <person name="Cheng Q."/>
        </authorList>
    </citation>
    <scope>NUCLEOTIDE SEQUENCE [LARGE SCALE GENOMIC DNA]</scope>
    <source>
        <strain evidence="7 8">NL1</strain>
    </source>
</reference>
<sequence length="107" mass="11687">MATQRRIINAEKTVLDKDDQPKQSNITPAVPASVIMKLLGFTFAMVTCPIGMYFLTRDKLYGGNSTYAGATAAVVANIVLIGYVIVAFNDDQSERAEEAAKEQKKSR</sequence>
<proteinExistence type="inferred from homology"/>
<dbReference type="Pfam" id="PF09446">
    <property type="entry name" value="VMA21"/>
    <property type="match status" value="1"/>
</dbReference>
<evidence type="ECO:0000256" key="1">
    <source>
        <dbReference type="ARBA" id="ARBA00022692"/>
    </source>
</evidence>
<evidence type="ECO:0000256" key="4">
    <source>
        <dbReference type="ARBA" id="ARBA00023136"/>
    </source>
</evidence>
<dbReference type="GO" id="GO:0005789">
    <property type="term" value="C:endoplasmic reticulum membrane"/>
    <property type="evidence" value="ECO:0007669"/>
    <property type="project" value="UniProtKB-SubCell"/>
</dbReference>
<dbReference type="AlphaFoldDB" id="A0A2P8AJ84"/>
<accession>A0A2P8AJ84</accession>
<dbReference type="GO" id="GO:0033116">
    <property type="term" value="C:endoplasmic reticulum-Golgi intermediate compartment membrane"/>
    <property type="evidence" value="ECO:0007669"/>
    <property type="project" value="UniProtKB-SubCell"/>
</dbReference>
<dbReference type="PANTHER" id="PTHR31792:SF3">
    <property type="entry name" value="VACUOLAR ATPASE ASSEMBLY INTEGRAL MEMBRANE PROTEIN VMA21"/>
    <property type="match status" value="1"/>
</dbReference>
<evidence type="ECO:0000313" key="7">
    <source>
        <dbReference type="EMBL" id="PSK60535.1"/>
    </source>
</evidence>
<comment type="function">
    <text evidence="6">Required for the assembly of the V0 complex of the vacuolar ATPase (V-ATPase) in the endoplasmic reticulum.</text>
</comment>
<dbReference type="InterPro" id="IPR019013">
    <property type="entry name" value="Vma21"/>
</dbReference>
<dbReference type="GO" id="GO:0070072">
    <property type="term" value="P:vacuolar proton-transporting V-type ATPase complex assembly"/>
    <property type="evidence" value="ECO:0007669"/>
    <property type="project" value="UniProtKB-UniRule"/>
</dbReference>
<dbReference type="PANTHER" id="PTHR31792">
    <property type="entry name" value="VACUOLAR ATPASE ASSEMBLY INTEGRAL MEMBRANE PROTEIN VMA21"/>
    <property type="match status" value="1"/>
</dbReference>
<evidence type="ECO:0000256" key="3">
    <source>
        <dbReference type="ARBA" id="ARBA00022989"/>
    </source>
</evidence>
<feature type="transmembrane region" description="Helical" evidence="6">
    <location>
        <begin position="67"/>
        <end position="88"/>
    </location>
</feature>
<keyword evidence="2 6" id="KW-0256">Endoplasmic reticulum</keyword>
<evidence type="ECO:0000256" key="6">
    <source>
        <dbReference type="HAMAP-Rule" id="MF_03058"/>
    </source>
</evidence>
<dbReference type="Proteomes" id="UP000243723">
    <property type="component" value="Unassembled WGS sequence"/>
</dbReference>
<keyword evidence="5 6" id="KW-0968">Cytoplasmic vesicle</keyword>
<dbReference type="STRING" id="40998.A0A2P8AJ84"/>
<comment type="caution">
    <text evidence="6">Lacks conserved residue(s) required for the propagation of feature annotation.</text>
</comment>